<evidence type="ECO:0000256" key="2">
    <source>
        <dbReference type="ARBA" id="ARBA00023015"/>
    </source>
</evidence>
<dbReference type="RefSeq" id="WP_158869723.1">
    <property type="nucleotide sequence ID" value="NZ_CP046401.1"/>
</dbReference>
<protein>
    <submittedName>
        <fullName evidence="5">UpxY family transcription antiterminator</fullName>
    </submittedName>
</protein>
<reference evidence="5 6" key="1">
    <citation type="submission" date="2019-11" db="EMBL/GenBank/DDBJ databases">
        <authorList>
            <person name="Zheng R.K."/>
            <person name="Sun C.M."/>
        </authorList>
    </citation>
    <scope>NUCLEOTIDE SEQUENCE [LARGE SCALE GENOMIC DNA]</scope>
    <source>
        <strain evidence="5 6">WC007</strain>
    </source>
</reference>
<dbReference type="NCBIfam" id="NF033644">
    <property type="entry name" value="antiterm_UpxY"/>
    <property type="match status" value="1"/>
</dbReference>
<dbReference type="InterPro" id="IPR043425">
    <property type="entry name" value="NusG-like"/>
</dbReference>
<dbReference type="CDD" id="cd09895">
    <property type="entry name" value="NGN_SP_UpxY"/>
    <property type="match status" value="1"/>
</dbReference>
<keyword evidence="1" id="KW-0889">Transcription antitermination</keyword>
<sequence>MKTINTKREKYWHVIYTRSRAEKKVWDELTIKGIESFLPLQKKLRQWKDRKKWVEMPLMSGYCFVRISLKDYDEVLKTSNVVCYITFEGKAAIIPDQQIDALKQMLKQQDFDVSVSHETFEPGKQVEIIEGPMLGMRGELMEIRGKNKFILRFQQINSVFTAEVPASHLSFLPNERIENKTIH</sequence>
<keyword evidence="2" id="KW-0805">Transcription regulation</keyword>
<dbReference type="AlphaFoldDB" id="A0A6I6K4R7"/>
<dbReference type="EMBL" id="CP046401">
    <property type="protein sequence ID" value="QGY46593.1"/>
    <property type="molecule type" value="Genomic_DNA"/>
</dbReference>
<evidence type="ECO:0000259" key="4">
    <source>
        <dbReference type="SMART" id="SM00739"/>
    </source>
</evidence>
<dbReference type="Gene3D" id="3.30.70.940">
    <property type="entry name" value="NusG, N-terminal domain"/>
    <property type="match status" value="1"/>
</dbReference>
<dbReference type="Pfam" id="PF02357">
    <property type="entry name" value="NusG"/>
    <property type="match status" value="1"/>
</dbReference>
<keyword evidence="3" id="KW-0804">Transcription</keyword>
<evidence type="ECO:0000313" key="5">
    <source>
        <dbReference type="EMBL" id="QGY46593.1"/>
    </source>
</evidence>
<evidence type="ECO:0000256" key="1">
    <source>
        <dbReference type="ARBA" id="ARBA00022814"/>
    </source>
</evidence>
<organism evidence="5 6">
    <name type="scientific">Maribellus comscasis</name>
    <dbReference type="NCBI Taxonomy" id="2681766"/>
    <lineage>
        <taxon>Bacteria</taxon>
        <taxon>Pseudomonadati</taxon>
        <taxon>Bacteroidota</taxon>
        <taxon>Bacteroidia</taxon>
        <taxon>Marinilabiliales</taxon>
        <taxon>Prolixibacteraceae</taxon>
        <taxon>Maribellus</taxon>
    </lineage>
</organism>
<dbReference type="KEGG" id="mcos:GM418_23905"/>
<dbReference type="InterPro" id="IPR005824">
    <property type="entry name" value="KOW"/>
</dbReference>
<evidence type="ECO:0000256" key="3">
    <source>
        <dbReference type="ARBA" id="ARBA00023163"/>
    </source>
</evidence>
<name>A0A6I6K4R7_9BACT</name>
<dbReference type="InterPro" id="IPR036735">
    <property type="entry name" value="NGN_dom_sf"/>
</dbReference>
<keyword evidence="6" id="KW-1185">Reference proteome</keyword>
<dbReference type="InterPro" id="IPR006645">
    <property type="entry name" value="NGN-like_dom"/>
</dbReference>
<feature type="domain" description="KOW" evidence="4">
    <location>
        <begin position="119"/>
        <end position="146"/>
    </location>
</feature>
<accession>A0A6I6K4R7</accession>
<dbReference type="SUPFAM" id="SSF82679">
    <property type="entry name" value="N-utilization substance G protein NusG, N-terminal domain"/>
    <property type="match status" value="1"/>
</dbReference>
<evidence type="ECO:0000313" key="6">
    <source>
        <dbReference type="Proteomes" id="UP000428260"/>
    </source>
</evidence>
<dbReference type="SMART" id="SM00739">
    <property type="entry name" value="KOW"/>
    <property type="match status" value="1"/>
</dbReference>
<dbReference type="PANTHER" id="PTHR30265">
    <property type="entry name" value="RHO-INTERACTING TRANSCRIPTION TERMINATION FACTOR NUSG"/>
    <property type="match status" value="1"/>
</dbReference>
<gene>
    <name evidence="5" type="ORF">GM418_23905</name>
</gene>
<dbReference type="GO" id="GO:0031564">
    <property type="term" value="P:transcription antitermination"/>
    <property type="evidence" value="ECO:0007669"/>
    <property type="project" value="UniProtKB-KW"/>
</dbReference>
<dbReference type="PANTHER" id="PTHR30265:SF4">
    <property type="entry name" value="KOW MOTIF FAMILY PROTEIN, EXPRESSED"/>
    <property type="match status" value="1"/>
</dbReference>
<dbReference type="Proteomes" id="UP000428260">
    <property type="component" value="Chromosome"/>
</dbReference>
<proteinExistence type="predicted"/>
<dbReference type="GO" id="GO:0006354">
    <property type="term" value="P:DNA-templated transcription elongation"/>
    <property type="evidence" value="ECO:0007669"/>
    <property type="project" value="InterPro"/>
</dbReference>